<dbReference type="InterPro" id="IPR036388">
    <property type="entry name" value="WH-like_DNA-bd_sf"/>
</dbReference>
<dbReference type="InterPro" id="IPR036390">
    <property type="entry name" value="WH_DNA-bd_sf"/>
</dbReference>
<dbReference type="SUPFAM" id="SSF46785">
    <property type="entry name" value="Winged helix' DNA-binding domain"/>
    <property type="match status" value="1"/>
</dbReference>
<dbReference type="PROSITE" id="PS50949">
    <property type="entry name" value="HTH_GNTR"/>
    <property type="match status" value="1"/>
</dbReference>
<dbReference type="InterPro" id="IPR000524">
    <property type="entry name" value="Tscrpt_reg_HTH_GntR"/>
</dbReference>
<dbReference type="InterPro" id="IPR050679">
    <property type="entry name" value="Bact_HTH_transcr_reg"/>
</dbReference>
<evidence type="ECO:0000313" key="5">
    <source>
        <dbReference type="EMBL" id="GLQ16988.1"/>
    </source>
</evidence>
<dbReference type="Pfam" id="PF07702">
    <property type="entry name" value="UTRA"/>
    <property type="match status" value="1"/>
</dbReference>
<reference evidence="5" key="2">
    <citation type="submission" date="2023-01" db="EMBL/GenBank/DDBJ databases">
        <title>Draft genome sequence of Maritalea porphyrae strain NBRC 107169.</title>
        <authorList>
            <person name="Sun Q."/>
            <person name="Mori K."/>
        </authorList>
    </citation>
    <scope>NUCLEOTIDE SEQUENCE</scope>
    <source>
        <strain evidence="5">NBRC 107169</strain>
    </source>
</reference>
<feature type="domain" description="HTH gntR-type" evidence="4">
    <location>
        <begin position="6"/>
        <end position="74"/>
    </location>
</feature>
<name>A0ABQ5UQV9_9HYPH</name>
<keyword evidence="2" id="KW-0238">DNA-binding</keyword>
<dbReference type="InterPro" id="IPR011663">
    <property type="entry name" value="UTRA"/>
</dbReference>
<organism evidence="5 6">
    <name type="scientific">Maritalea porphyrae</name>
    <dbReference type="NCBI Taxonomy" id="880732"/>
    <lineage>
        <taxon>Bacteria</taxon>
        <taxon>Pseudomonadati</taxon>
        <taxon>Pseudomonadota</taxon>
        <taxon>Alphaproteobacteria</taxon>
        <taxon>Hyphomicrobiales</taxon>
        <taxon>Devosiaceae</taxon>
        <taxon>Maritalea</taxon>
    </lineage>
</organism>
<dbReference type="RefSeq" id="WP_284362810.1">
    <property type="nucleotide sequence ID" value="NZ_BSNI01000002.1"/>
</dbReference>
<evidence type="ECO:0000313" key="6">
    <source>
        <dbReference type="Proteomes" id="UP001161405"/>
    </source>
</evidence>
<gene>
    <name evidence="5" type="primary">hutC</name>
    <name evidence="5" type="ORF">GCM10007879_12370</name>
</gene>
<evidence type="ECO:0000256" key="1">
    <source>
        <dbReference type="ARBA" id="ARBA00023015"/>
    </source>
</evidence>
<dbReference type="Pfam" id="PF00392">
    <property type="entry name" value="GntR"/>
    <property type="match status" value="1"/>
</dbReference>
<keyword evidence="1" id="KW-0805">Transcription regulation</keyword>
<dbReference type="SMART" id="SM00866">
    <property type="entry name" value="UTRA"/>
    <property type="match status" value="1"/>
</dbReference>
<proteinExistence type="predicted"/>
<evidence type="ECO:0000256" key="3">
    <source>
        <dbReference type="ARBA" id="ARBA00023163"/>
    </source>
</evidence>
<dbReference type="Gene3D" id="3.40.1410.10">
    <property type="entry name" value="Chorismate lyase-like"/>
    <property type="match status" value="1"/>
</dbReference>
<dbReference type="SMART" id="SM00345">
    <property type="entry name" value="HTH_GNTR"/>
    <property type="match status" value="1"/>
</dbReference>
<dbReference type="Proteomes" id="UP001161405">
    <property type="component" value="Unassembled WGS sequence"/>
</dbReference>
<sequence>MTTNSDPVYLKIKKELLQRIRQGELRPGDKVEHEEIIAQQYDCARATVHRAIRELAEEGYVERKRRAGTRVASAGNRATRVTIPLVRQEIEARGAKYRFNVLEREIVTPSGVAGAALSSDRALFLRLIHFANEAPFQLEERWINLETVPQAEHATFEMTNPNEWLVETSPYSEAEHFFSAENANKAQAKLLELDENDALFVIERRTHLEGDAITYARLLHPGANYRMTAENFSFSTKN</sequence>
<dbReference type="SUPFAM" id="SSF64288">
    <property type="entry name" value="Chorismate lyase-like"/>
    <property type="match status" value="1"/>
</dbReference>
<reference evidence="5" key="1">
    <citation type="journal article" date="2014" name="Int. J. Syst. Evol. Microbiol.">
        <title>Complete genome of a new Firmicutes species belonging to the dominant human colonic microbiota ('Ruminococcus bicirculans') reveals two chromosomes and a selective capacity to utilize plant glucans.</title>
        <authorList>
            <consortium name="NISC Comparative Sequencing Program"/>
            <person name="Wegmann U."/>
            <person name="Louis P."/>
            <person name="Goesmann A."/>
            <person name="Henrissat B."/>
            <person name="Duncan S.H."/>
            <person name="Flint H.J."/>
        </authorList>
    </citation>
    <scope>NUCLEOTIDE SEQUENCE</scope>
    <source>
        <strain evidence="5">NBRC 107169</strain>
    </source>
</reference>
<dbReference type="InterPro" id="IPR028978">
    <property type="entry name" value="Chorismate_lyase_/UTRA_dom_sf"/>
</dbReference>
<dbReference type="Gene3D" id="1.10.10.10">
    <property type="entry name" value="Winged helix-like DNA-binding domain superfamily/Winged helix DNA-binding domain"/>
    <property type="match status" value="1"/>
</dbReference>
<dbReference type="PANTHER" id="PTHR44846:SF16">
    <property type="entry name" value="TRANSCRIPTIONAL REGULATOR PHNF-RELATED"/>
    <property type="match status" value="1"/>
</dbReference>
<accession>A0ABQ5UQV9</accession>
<evidence type="ECO:0000256" key="2">
    <source>
        <dbReference type="ARBA" id="ARBA00023125"/>
    </source>
</evidence>
<evidence type="ECO:0000259" key="4">
    <source>
        <dbReference type="PROSITE" id="PS50949"/>
    </source>
</evidence>
<dbReference type="PANTHER" id="PTHR44846">
    <property type="entry name" value="MANNOSYL-D-GLYCERATE TRANSPORT/METABOLISM SYSTEM REPRESSOR MNGR-RELATED"/>
    <property type="match status" value="1"/>
</dbReference>
<dbReference type="CDD" id="cd07377">
    <property type="entry name" value="WHTH_GntR"/>
    <property type="match status" value="1"/>
</dbReference>
<dbReference type="EMBL" id="BSNI01000002">
    <property type="protein sequence ID" value="GLQ16988.1"/>
    <property type="molecule type" value="Genomic_DNA"/>
</dbReference>
<keyword evidence="6" id="KW-1185">Reference proteome</keyword>
<comment type="caution">
    <text evidence="5">The sequence shown here is derived from an EMBL/GenBank/DDBJ whole genome shotgun (WGS) entry which is preliminary data.</text>
</comment>
<protein>
    <submittedName>
        <fullName evidence="5">GntR family transcriptional regulator</fullName>
    </submittedName>
</protein>
<keyword evidence="3" id="KW-0804">Transcription</keyword>